<evidence type="ECO:0000256" key="3">
    <source>
        <dbReference type="ARBA" id="ARBA00022563"/>
    </source>
</evidence>
<sequence length="201" mass="23010">MRQPSTLRKMGLIVAVDSKFGIGKNGTIPWTLKKDMSSFVKHTSTTEDPEKVGVKRVLIIYFVSINAVIMGRKCWESIPEKFRPLKNRLNVVISRTLPSHREENLIISDDFDGIVKELMCGDLSKRVEKVWNIGGAEIYKLALDNELVDQLVITKIQEDFDADVFLSGIDWNHFQEDESARSDVMMENGINFSFSSYRYVE</sequence>
<evidence type="ECO:0000256" key="6">
    <source>
        <dbReference type="ARBA" id="ARBA00048873"/>
    </source>
</evidence>
<dbReference type="CDD" id="cd00209">
    <property type="entry name" value="DHFR"/>
    <property type="match status" value="1"/>
</dbReference>
<dbReference type="GO" id="GO:0004146">
    <property type="term" value="F:dihydrofolate reductase activity"/>
    <property type="evidence" value="ECO:0007669"/>
    <property type="project" value="UniProtKB-EC"/>
</dbReference>
<dbReference type="PROSITE" id="PS51330">
    <property type="entry name" value="DHFR_2"/>
    <property type="match status" value="1"/>
</dbReference>
<dbReference type="PRINTS" id="PR00070">
    <property type="entry name" value="DHFR"/>
</dbReference>
<dbReference type="PANTHER" id="PTHR48069:SF3">
    <property type="entry name" value="DIHYDROFOLATE REDUCTASE"/>
    <property type="match status" value="1"/>
</dbReference>
<dbReference type="InterPro" id="IPR001796">
    <property type="entry name" value="DHFR_dom"/>
</dbReference>
<dbReference type="AlphaFoldDB" id="A0A0C2DLF6"/>
<dbReference type="PANTHER" id="PTHR48069">
    <property type="entry name" value="DIHYDROFOLATE REDUCTASE"/>
    <property type="match status" value="1"/>
</dbReference>
<evidence type="ECO:0000256" key="1">
    <source>
        <dbReference type="ARBA" id="ARBA00004903"/>
    </source>
</evidence>
<dbReference type="InterPro" id="IPR017925">
    <property type="entry name" value="DHFR_CS"/>
</dbReference>
<evidence type="ECO:0000259" key="8">
    <source>
        <dbReference type="PROSITE" id="PS51330"/>
    </source>
</evidence>
<name>A0A0C2DLF6_9BILA</name>
<evidence type="ECO:0000256" key="2">
    <source>
        <dbReference type="ARBA" id="ARBA00012856"/>
    </source>
</evidence>
<dbReference type="Gene3D" id="3.40.430.10">
    <property type="entry name" value="Dihydrofolate Reductase, subunit A"/>
    <property type="match status" value="1"/>
</dbReference>
<organism evidence="9 10">
    <name type="scientific">Ancylostoma duodenale</name>
    <dbReference type="NCBI Taxonomy" id="51022"/>
    <lineage>
        <taxon>Eukaryota</taxon>
        <taxon>Metazoa</taxon>
        <taxon>Ecdysozoa</taxon>
        <taxon>Nematoda</taxon>
        <taxon>Chromadorea</taxon>
        <taxon>Rhabditida</taxon>
        <taxon>Rhabditina</taxon>
        <taxon>Rhabditomorpha</taxon>
        <taxon>Strongyloidea</taxon>
        <taxon>Ancylostomatidae</taxon>
        <taxon>Ancylostomatinae</taxon>
        <taxon>Ancylostoma</taxon>
    </lineage>
</organism>
<feature type="domain" description="DHFR" evidence="8">
    <location>
        <begin position="9"/>
        <end position="201"/>
    </location>
</feature>
<keyword evidence="5" id="KW-0560">Oxidoreductase</keyword>
<dbReference type="EC" id="1.5.1.3" evidence="2"/>
<reference evidence="9 10" key="1">
    <citation type="submission" date="2013-12" db="EMBL/GenBank/DDBJ databases">
        <title>Draft genome of the parsitic nematode Ancylostoma duodenale.</title>
        <authorList>
            <person name="Mitreva M."/>
        </authorList>
    </citation>
    <scope>NUCLEOTIDE SEQUENCE [LARGE SCALE GENOMIC DNA]</scope>
    <source>
        <strain evidence="9 10">Zhejiang</strain>
    </source>
</reference>
<dbReference type="OrthoDB" id="4664297at2759"/>
<dbReference type="GO" id="GO:0050661">
    <property type="term" value="F:NADP binding"/>
    <property type="evidence" value="ECO:0007669"/>
    <property type="project" value="InterPro"/>
</dbReference>
<gene>
    <name evidence="9" type="ORF">ANCDUO_06270</name>
</gene>
<keyword evidence="4" id="KW-0521">NADP</keyword>
<dbReference type="Proteomes" id="UP000054047">
    <property type="component" value="Unassembled WGS sequence"/>
</dbReference>
<keyword evidence="3" id="KW-0554">One-carbon metabolism</keyword>
<dbReference type="EMBL" id="KN728661">
    <property type="protein sequence ID" value="KIH63427.1"/>
    <property type="molecule type" value="Genomic_DNA"/>
</dbReference>
<dbReference type="PROSITE" id="PS00075">
    <property type="entry name" value="DHFR_1"/>
    <property type="match status" value="1"/>
</dbReference>
<proteinExistence type="inferred from homology"/>
<dbReference type="GO" id="GO:0046654">
    <property type="term" value="P:tetrahydrofolate biosynthetic process"/>
    <property type="evidence" value="ECO:0007669"/>
    <property type="project" value="UniProtKB-UniPathway"/>
</dbReference>
<dbReference type="SUPFAM" id="SSF53597">
    <property type="entry name" value="Dihydrofolate reductase-like"/>
    <property type="match status" value="1"/>
</dbReference>
<comment type="similarity">
    <text evidence="7">Belongs to the dihydrofolate reductase family.</text>
</comment>
<dbReference type="Pfam" id="PF00186">
    <property type="entry name" value="DHFR_1"/>
    <property type="match status" value="1"/>
</dbReference>
<dbReference type="InterPro" id="IPR024072">
    <property type="entry name" value="DHFR-like_dom_sf"/>
</dbReference>
<dbReference type="UniPathway" id="UPA00077">
    <property type="reaction ID" value="UER00158"/>
</dbReference>
<dbReference type="GO" id="GO:0046452">
    <property type="term" value="P:dihydrofolate metabolic process"/>
    <property type="evidence" value="ECO:0007669"/>
    <property type="project" value="TreeGrafter"/>
</dbReference>
<dbReference type="GO" id="GO:0006730">
    <property type="term" value="P:one-carbon metabolic process"/>
    <property type="evidence" value="ECO:0007669"/>
    <property type="project" value="UniProtKB-KW"/>
</dbReference>
<dbReference type="GO" id="GO:0046655">
    <property type="term" value="P:folic acid metabolic process"/>
    <property type="evidence" value="ECO:0007669"/>
    <property type="project" value="TreeGrafter"/>
</dbReference>
<keyword evidence="10" id="KW-1185">Reference proteome</keyword>
<evidence type="ECO:0000256" key="4">
    <source>
        <dbReference type="ARBA" id="ARBA00022857"/>
    </source>
</evidence>
<comment type="pathway">
    <text evidence="1">Cofactor biosynthesis; tetrahydrofolate biosynthesis; 5,6,7,8-tetrahydrofolate from 7,8-dihydrofolate: step 1/1.</text>
</comment>
<comment type="catalytic activity">
    <reaction evidence="6">
        <text>(6S)-5,6,7,8-tetrahydrofolate + NADP(+) = 7,8-dihydrofolate + NADPH + H(+)</text>
        <dbReference type="Rhea" id="RHEA:15009"/>
        <dbReference type="ChEBI" id="CHEBI:15378"/>
        <dbReference type="ChEBI" id="CHEBI:57451"/>
        <dbReference type="ChEBI" id="CHEBI:57453"/>
        <dbReference type="ChEBI" id="CHEBI:57783"/>
        <dbReference type="ChEBI" id="CHEBI:58349"/>
        <dbReference type="EC" id="1.5.1.3"/>
    </reaction>
</comment>
<evidence type="ECO:0000313" key="10">
    <source>
        <dbReference type="Proteomes" id="UP000054047"/>
    </source>
</evidence>
<evidence type="ECO:0000256" key="7">
    <source>
        <dbReference type="RuleBase" id="RU004474"/>
    </source>
</evidence>
<evidence type="ECO:0000256" key="5">
    <source>
        <dbReference type="ARBA" id="ARBA00023002"/>
    </source>
</evidence>
<protein>
    <recommendedName>
        <fullName evidence="2">dihydrofolate reductase</fullName>
        <ecNumber evidence="2">1.5.1.3</ecNumber>
    </recommendedName>
</protein>
<evidence type="ECO:0000313" key="9">
    <source>
        <dbReference type="EMBL" id="KIH63427.1"/>
    </source>
</evidence>
<dbReference type="InterPro" id="IPR012259">
    <property type="entry name" value="DHFR"/>
</dbReference>
<accession>A0A0C2DLF6</accession>
<dbReference type="GO" id="GO:0005739">
    <property type="term" value="C:mitochondrion"/>
    <property type="evidence" value="ECO:0007669"/>
    <property type="project" value="TreeGrafter"/>
</dbReference>